<dbReference type="Pfam" id="PF06725">
    <property type="entry name" value="3D"/>
    <property type="match status" value="1"/>
</dbReference>
<comment type="catalytic activity">
    <reaction evidence="1">
        <text>Exolytic cleavage of the (1-&gt;4)-beta-glycosidic linkage between N-acetylmuramic acid (MurNAc) and N-acetylglucosamine (GlcNAc) residues in peptidoglycan, from either the reducing or the non-reducing ends of the peptidoglycan chains, with concomitant formation of a 1,6-anhydrobond in the MurNAc residue.</text>
        <dbReference type="EC" id="4.2.2.n1"/>
    </reaction>
</comment>
<dbReference type="Pfam" id="PF03562">
    <property type="entry name" value="MltA"/>
    <property type="match status" value="1"/>
</dbReference>
<keyword evidence="6" id="KW-0732">Signal</keyword>
<protein>
    <recommendedName>
        <fullName evidence="2">peptidoglycan lytic exotransglycosylase</fullName>
        <ecNumber evidence="2">4.2.2.n1</ecNumber>
    </recommendedName>
    <alternativeName>
        <fullName evidence="5">Murein hydrolase A</fullName>
    </alternativeName>
</protein>
<keyword evidence="4" id="KW-0961">Cell wall biogenesis/degradation</keyword>
<evidence type="ECO:0000256" key="3">
    <source>
        <dbReference type="ARBA" id="ARBA00023239"/>
    </source>
</evidence>
<gene>
    <name evidence="8" type="ORF">KEC16_13510</name>
</gene>
<proteinExistence type="predicted"/>
<comment type="caution">
    <text evidence="8">The sequence shown here is derived from an EMBL/GenBank/DDBJ whole genome shotgun (WGS) entry which is preliminary data.</text>
</comment>
<dbReference type="InterPro" id="IPR026044">
    <property type="entry name" value="MltA"/>
</dbReference>
<dbReference type="Gene3D" id="2.40.40.10">
    <property type="entry name" value="RlpA-like domain"/>
    <property type="match status" value="1"/>
</dbReference>
<evidence type="ECO:0000259" key="7">
    <source>
        <dbReference type="SMART" id="SM00925"/>
    </source>
</evidence>
<reference evidence="8 9" key="1">
    <citation type="submission" date="2021-04" db="EMBL/GenBank/DDBJ databases">
        <title>Magnetospirillum sulfuroxidans sp. nov., a facultative chemolithoautotrophic sulfur-oxidizing alphaproteobacterium isolated from freshwater sediment and proposals for Paramagetospirillum gen. nov., and Magnetospirillaceae fam. nov.</title>
        <authorList>
            <person name="Koziaeva V."/>
            <person name="Geelhoed J.S."/>
            <person name="Sorokin D.Y."/>
            <person name="Grouzdev D.S."/>
        </authorList>
    </citation>
    <scope>NUCLEOTIDE SEQUENCE [LARGE SCALE GENOMIC DNA]</scope>
    <source>
        <strain evidence="8 9">J10</strain>
    </source>
</reference>
<dbReference type="PROSITE" id="PS51257">
    <property type="entry name" value="PROKAR_LIPOPROTEIN"/>
    <property type="match status" value="1"/>
</dbReference>
<dbReference type="InterPro" id="IPR036908">
    <property type="entry name" value="RlpA-like_sf"/>
</dbReference>
<sequence length="393" mass="41840">MKRLAVLLLAVLAASCAPGSPRQPPPLPPAPPTAAPDQFGLIPSQFADLPGWRDDAAAAVLPALNRTCDRLLKQPNDKSVGQNGMGGTVADWYTPCSAARRIAATDHDGARVFFEGWFTPFLAVNNGSADGLFTGYFEPELPGSRSKKGKFVVPILGKPRDLVTRRGADGSMESGRMVGGKFVPYASRAEIEAGAIATQASAIAWVEDPVDAHILHIQGSGRIRLEDGSVLRLGVAATNGLKFVGISRILRDRGLIEDASMPGVRAWLKAHPAQAKALMAENPRYVFYQTISGDGPVGSEGVPLTAGRSIAVDPRYVALGLPLFLDTVEPSGQPLRRLVMAQDTGAAIKGPVRGDFFWGTGEEAFDKAGRMKSGGRYWVLLPQRRSPRIAGIN</sequence>
<dbReference type="CDD" id="cd14485">
    <property type="entry name" value="mltA_like_LT_A"/>
    <property type="match status" value="1"/>
</dbReference>
<keyword evidence="3" id="KW-0456">Lyase</keyword>
<evidence type="ECO:0000256" key="4">
    <source>
        <dbReference type="ARBA" id="ARBA00023316"/>
    </source>
</evidence>
<dbReference type="InterPro" id="IPR010611">
    <property type="entry name" value="3D_dom"/>
</dbReference>
<dbReference type="Gene3D" id="2.40.240.50">
    <property type="entry name" value="Barwin-like endoglucanases"/>
    <property type="match status" value="1"/>
</dbReference>
<dbReference type="CDD" id="cd14668">
    <property type="entry name" value="mlta_B"/>
    <property type="match status" value="1"/>
</dbReference>
<feature type="signal peptide" evidence="6">
    <location>
        <begin position="1"/>
        <end position="19"/>
    </location>
</feature>
<feature type="chain" id="PRO_5045801307" description="peptidoglycan lytic exotransglycosylase" evidence="6">
    <location>
        <begin position="20"/>
        <end position="393"/>
    </location>
</feature>
<organism evidence="8 9">
    <name type="scientific">Magnetospirillum sulfuroxidans</name>
    <dbReference type="NCBI Taxonomy" id="611300"/>
    <lineage>
        <taxon>Bacteria</taxon>
        <taxon>Pseudomonadati</taxon>
        <taxon>Pseudomonadota</taxon>
        <taxon>Alphaproteobacteria</taxon>
        <taxon>Rhodospirillales</taxon>
        <taxon>Rhodospirillaceae</taxon>
        <taxon>Magnetospirillum</taxon>
    </lineage>
</organism>
<dbReference type="PANTHER" id="PTHR30124">
    <property type="entry name" value="MEMBRANE-BOUND LYTIC MUREIN TRANSGLYCOSYLASE A"/>
    <property type="match status" value="1"/>
</dbReference>
<keyword evidence="9" id="KW-1185">Reference proteome</keyword>
<dbReference type="EMBL" id="JAGTUF010000013">
    <property type="protein sequence ID" value="MBR9972736.1"/>
    <property type="molecule type" value="Genomic_DNA"/>
</dbReference>
<evidence type="ECO:0000256" key="2">
    <source>
        <dbReference type="ARBA" id="ARBA00012587"/>
    </source>
</evidence>
<evidence type="ECO:0000313" key="9">
    <source>
        <dbReference type="Proteomes" id="UP000680714"/>
    </source>
</evidence>
<dbReference type="EC" id="4.2.2.n1" evidence="2"/>
<evidence type="ECO:0000256" key="5">
    <source>
        <dbReference type="ARBA" id="ARBA00030918"/>
    </source>
</evidence>
<dbReference type="InterPro" id="IPR005300">
    <property type="entry name" value="MltA_B"/>
</dbReference>
<dbReference type="RefSeq" id="WP_211549797.1">
    <property type="nucleotide sequence ID" value="NZ_JAGTUF010000013.1"/>
</dbReference>
<dbReference type="SMART" id="SM00925">
    <property type="entry name" value="MltA"/>
    <property type="match status" value="1"/>
</dbReference>
<evidence type="ECO:0000313" key="8">
    <source>
        <dbReference type="EMBL" id="MBR9972736.1"/>
    </source>
</evidence>
<name>A0ABS5IEM1_9PROT</name>
<evidence type="ECO:0000256" key="6">
    <source>
        <dbReference type="SAM" id="SignalP"/>
    </source>
</evidence>
<accession>A0ABS5IEM1</accession>
<dbReference type="PANTHER" id="PTHR30124:SF0">
    <property type="entry name" value="MEMBRANE-BOUND LYTIC MUREIN TRANSGLYCOSYLASE A"/>
    <property type="match status" value="1"/>
</dbReference>
<dbReference type="PIRSF" id="PIRSF019422">
    <property type="entry name" value="MltA"/>
    <property type="match status" value="1"/>
</dbReference>
<evidence type="ECO:0000256" key="1">
    <source>
        <dbReference type="ARBA" id="ARBA00001420"/>
    </source>
</evidence>
<feature type="domain" description="Lytic transglycosylase MltA" evidence="7">
    <location>
        <begin position="140"/>
        <end position="289"/>
    </location>
</feature>
<dbReference type="Proteomes" id="UP000680714">
    <property type="component" value="Unassembled WGS sequence"/>
</dbReference>
<dbReference type="SUPFAM" id="SSF50685">
    <property type="entry name" value="Barwin-like endoglucanases"/>
    <property type="match status" value="1"/>
</dbReference>